<dbReference type="InterPro" id="IPR022770">
    <property type="entry name" value="IucA/IucC-like_C"/>
</dbReference>
<organism evidence="5 6">
    <name type="scientific">Duganella phyllosphaerae</name>
    <dbReference type="NCBI Taxonomy" id="762836"/>
    <lineage>
        <taxon>Bacteria</taxon>
        <taxon>Pseudomonadati</taxon>
        <taxon>Pseudomonadota</taxon>
        <taxon>Betaproteobacteria</taxon>
        <taxon>Burkholderiales</taxon>
        <taxon>Oxalobacteraceae</taxon>
        <taxon>Telluria group</taxon>
        <taxon>Duganella</taxon>
    </lineage>
</organism>
<dbReference type="Pfam" id="PF04183">
    <property type="entry name" value="IucA_IucC"/>
    <property type="match status" value="1"/>
</dbReference>
<keyword evidence="6" id="KW-1185">Reference proteome</keyword>
<dbReference type="RefSeq" id="WP_070249978.1">
    <property type="nucleotide sequence ID" value="NZ_LROM01000103.1"/>
</dbReference>
<evidence type="ECO:0000259" key="3">
    <source>
        <dbReference type="Pfam" id="PF04183"/>
    </source>
</evidence>
<evidence type="ECO:0000313" key="5">
    <source>
        <dbReference type="EMBL" id="OEZ96981.1"/>
    </source>
</evidence>
<dbReference type="GO" id="GO:0019290">
    <property type="term" value="P:siderophore biosynthetic process"/>
    <property type="evidence" value="ECO:0007669"/>
    <property type="project" value="InterPro"/>
</dbReference>
<dbReference type="InterPro" id="IPR037455">
    <property type="entry name" value="LucA/IucC-like"/>
</dbReference>
<feature type="compositionally biased region" description="Low complexity" evidence="2">
    <location>
        <begin position="600"/>
        <end position="611"/>
    </location>
</feature>
<accession>A0A1E7WF62</accession>
<feature type="region of interest" description="Disordered" evidence="2">
    <location>
        <begin position="600"/>
        <end position="621"/>
    </location>
</feature>
<dbReference type="EMBL" id="LROM01000103">
    <property type="protein sequence ID" value="OEZ96981.1"/>
    <property type="molecule type" value="Genomic_DNA"/>
</dbReference>
<reference evidence="6" key="1">
    <citation type="journal article" date="2016" name="Front. Microbiol.">
        <title>Molecular Keys to the Janthinobacterium and Duganella spp. Interaction with the Plant Pathogen Fusarium graminearum.</title>
        <authorList>
            <person name="Haack F.S."/>
            <person name="Poehlein A."/>
            <person name="Kroger C."/>
            <person name="Voigt C.A."/>
            <person name="Piepenbring M."/>
            <person name="Bode H.B."/>
            <person name="Daniel R."/>
            <person name="Schafer W."/>
            <person name="Streit W.R."/>
        </authorList>
    </citation>
    <scope>NUCLEOTIDE SEQUENCE [LARGE SCALE GENOMIC DNA]</scope>
    <source>
        <strain evidence="6">T54</strain>
    </source>
</reference>
<dbReference type="Proteomes" id="UP000175989">
    <property type="component" value="Unassembled WGS sequence"/>
</dbReference>
<dbReference type="Gene3D" id="1.10.510.40">
    <property type="match status" value="1"/>
</dbReference>
<evidence type="ECO:0000313" key="6">
    <source>
        <dbReference type="Proteomes" id="UP000175989"/>
    </source>
</evidence>
<feature type="domain" description="Aerobactin siderophore biosynthesis IucA/IucC N-terminal" evidence="3">
    <location>
        <begin position="140"/>
        <end position="380"/>
    </location>
</feature>
<dbReference type="Gene3D" id="6.10.250.3370">
    <property type="match status" value="1"/>
</dbReference>
<dbReference type="AlphaFoldDB" id="A0A1E7WF62"/>
<keyword evidence="5" id="KW-0436">Ligase</keyword>
<proteinExistence type="predicted"/>
<feature type="domain" description="Aerobactin siderophore biosynthesis IucA/IucC-like C-terminal" evidence="4">
    <location>
        <begin position="400"/>
        <end position="565"/>
    </location>
</feature>
<dbReference type="GO" id="GO:0016881">
    <property type="term" value="F:acid-amino acid ligase activity"/>
    <property type="evidence" value="ECO:0007669"/>
    <property type="project" value="UniProtKB-ARBA"/>
</dbReference>
<dbReference type="PATRIC" id="fig|762836.4.peg.3844"/>
<dbReference type="PANTHER" id="PTHR34384:SF6">
    <property type="entry name" value="STAPHYLOFERRIN B SYNTHASE"/>
    <property type="match status" value="1"/>
</dbReference>
<dbReference type="OrthoDB" id="495728at2"/>
<dbReference type="EC" id="6.3.2.39" evidence="5"/>
<comment type="pathway">
    <text evidence="1">Siderophore biosynthesis.</text>
</comment>
<dbReference type="Pfam" id="PF06276">
    <property type="entry name" value="FhuF"/>
    <property type="match status" value="1"/>
</dbReference>
<evidence type="ECO:0000256" key="1">
    <source>
        <dbReference type="ARBA" id="ARBA00004924"/>
    </source>
</evidence>
<dbReference type="InterPro" id="IPR007310">
    <property type="entry name" value="Aerobactin_biosyn_IucA/IucC_N"/>
</dbReference>
<comment type="caution">
    <text evidence="5">The sequence shown here is derived from an EMBL/GenBank/DDBJ whole genome shotgun (WGS) entry which is preliminary data.</text>
</comment>
<name>A0A1E7WF62_9BURK</name>
<gene>
    <name evidence="5" type="primary">iucC</name>
    <name evidence="5" type="ORF">DUPY_37260</name>
</gene>
<evidence type="ECO:0000259" key="4">
    <source>
        <dbReference type="Pfam" id="PF06276"/>
    </source>
</evidence>
<sequence length="621" mass="67432">MQPTQSFAPHYPAAHTRTVRQWIEAFWNEGCLQGAIEAGGARLRLDGRDDHGQARSYHIDIAHHGGFDRLRLEGALRSTQPGAAPPDDIDGVVSALVRHLQPAPSALRQFINELRHTALNQAWALAAPAHATLASPYALQEAQLGDGHPYHPCFRSRIGFSVQDNLRYAPEHAQPFALVWLAIAVAASSTHTLDGLDYESFVEAQLGTPEYRRLRGEIEAQGHPPARYRLLPVHPWQWDHALALHFAGWLADGTLLHLGQGGGNWLAQQSIRSLSSLQGDHRHNLKLPLSIANSSADRILSDHHVHNAPIISAWLQGVCAADPFLAQGPRLAILAEPAGITVNASHQRSGAYGLLGAIWRQSPQSVLDAGEQVFPMTALTTQDADGALTIAPWLDRHGVEQWVAALLEAAAPPLLHLMMAHGVLLECHAQNTLLILRDGLPRRIAMRDLPGGLHYLDGATGADQLAALRAAPAYRNALNASGGFLFSGTAEARDYLLEVLFFINLGELAWQLQQHCSYPEALFWRQAAASIAGYQALFPAMAPVHAQFDLLGGQVRIECLAARRLLGWSSQRLRTVASPLSSLHPDATGVPAKLPTQMTTHLPTHLPTQLPTPAPDGDGRL</sequence>
<evidence type="ECO:0000256" key="2">
    <source>
        <dbReference type="SAM" id="MobiDB-lite"/>
    </source>
</evidence>
<protein>
    <submittedName>
        <fullName evidence="5">Aerobactin synthase</fullName>
        <ecNumber evidence="5">6.3.2.39</ecNumber>
    </submittedName>
</protein>
<dbReference type="PANTHER" id="PTHR34384">
    <property type="entry name" value="L-2,3-DIAMINOPROPANOATE--CITRATE LIGASE"/>
    <property type="match status" value="1"/>
</dbReference>